<dbReference type="AlphaFoldDB" id="A0A0H5CHJ1"/>
<organism evidence="1 2">
    <name type="scientific">Cyberlindnera jadinii (strain ATCC 18201 / CBS 1600 / BCRC 20928 / JCM 3617 / NBRC 0987 / NRRL Y-1542)</name>
    <name type="common">Torula yeast</name>
    <name type="synonym">Candida utilis</name>
    <dbReference type="NCBI Taxonomy" id="983966"/>
    <lineage>
        <taxon>Eukaryota</taxon>
        <taxon>Fungi</taxon>
        <taxon>Dikarya</taxon>
        <taxon>Ascomycota</taxon>
        <taxon>Saccharomycotina</taxon>
        <taxon>Saccharomycetes</taxon>
        <taxon>Phaffomycetales</taxon>
        <taxon>Phaffomycetaceae</taxon>
        <taxon>Cyberlindnera</taxon>
    </lineage>
</organism>
<evidence type="ECO:0000313" key="2">
    <source>
        <dbReference type="Proteomes" id="UP000038830"/>
    </source>
</evidence>
<dbReference type="EMBL" id="CDQK01000005">
    <property type="protein sequence ID" value="CEP24029.1"/>
    <property type="molecule type" value="Genomic_DNA"/>
</dbReference>
<dbReference type="Proteomes" id="UP000038830">
    <property type="component" value="Unassembled WGS sequence"/>
</dbReference>
<name>A0A0H5CHJ1_CYBJN</name>
<proteinExistence type="predicted"/>
<accession>A0A0H5CHJ1</accession>
<gene>
    <name evidence="1" type="ORF">BN1211_4737</name>
</gene>
<evidence type="ECO:0000313" key="1">
    <source>
        <dbReference type="EMBL" id="CEP24029.1"/>
    </source>
</evidence>
<reference evidence="2" key="1">
    <citation type="journal article" date="2015" name="J. Biotechnol.">
        <title>The structure of the Cyberlindnera jadinii genome and its relation to Candida utilis analyzed by the occurrence of single nucleotide polymorphisms.</title>
        <authorList>
            <person name="Rupp O."/>
            <person name="Brinkrolf K."/>
            <person name="Buerth C."/>
            <person name="Kunigo M."/>
            <person name="Schneider J."/>
            <person name="Jaenicke S."/>
            <person name="Goesmann A."/>
            <person name="Puehler A."/>
            <person name="Jaeger K.-E."/>
            <person name="Ernst J.F."/>
        </authorList>
    </citation>
    <scope>NUCLEOTIDE SEQUENCE [LARGE SCALE GENOMIC DNA]</scope>
    <source>
        <strain evidence="2">ATCC 18201 / CBS 1600 / BCRC 20928 / JCM 3617 / NBRC 0987 / NRRL Y-1542</strain>
    </source>
</reference>
<protein>
    <submittedName>
        <fullName evidence="1">Uncharacterized protein</fullName>
    </submittedName>
</protein>
<sequence>MHRRVSRPPSGWQITAANVVLAEISSERYWECVVWICGFHDVVVGGCTAFRVGLFSREPHDKLPIQPFQWVGAEVGAEVKAHAKAQILLKLRGYAGCLRPEACLSLRERPSPHARPTEILLEADSR</sequence>